<dbReference type="RefSeq" id="WP_200506579.1">
    <property type="nucleotide sequence ID" value="NZ_JAEHFX010000006.1"/>
</dbReference>
<proteinExistence type="predicted"/>
<keyword evidence="3" id="KW-1185">Reference proteome</keyword>
<feature type="signal peptide" evidence="1">
    <location>
        <begin position="1"/>
        <end position="19"/>
    </location>
</feature>
<dbReference type="InterPro" id="IPR025737">
    <property type="entry name" value="FApF"/>
</dbReference>
<evidence type="ECO:0000313" key="2">
    <source>
        <dbReference type="EMBL" id="MBK0403830.1"/>
    </source>
</evidence>
<evidence type="ECO:0000256" key="1">
    <source>
        <dbReference type="SAM" id="SignalP"/>
    </source>
</evidence>
<evidence type="ECO:0000313" key="3">
    <source>
        <dbReference type="Proteomes" id="UP000644147"/>
    </source>
</evidence>
<organism evidence="2 3">
    <name type="scientific">Adhaeribacter terrigena</name>
    <dbReference type="NCBI Taxonomy" id="2793070"/>
    <lineage>
        <taxon>Bacteria</taxon>
        <taxon>Pseudomonadati</taxon>
        <taxon>Bacteroidota</taxon>
        <taxon>Cytophagia</taxon>
        <taxon>Cytophagales</taxon>
        <taxon>Hymenobacteraceae</taxon>
        <taxon>Adhaeribacter</taxon>
    </lineage>
</organism>
<keyword evidence="1" id="KW-0732">Signal</keyword>
<name>A0ABS1C3B1_9BACT</name>
<dbReference type="Proteomes" id="UP000644147">
    <property type="component" value="Unassembled WGS sequence"/>
</dbReference>
<feature type="chain" id="PRO_5046384595" evidence="1">
    <location>
        <begin position="20"/>
        <end position="272"/>
    </location>
</feature>
<gene>
    <name evidence="2" type="ORF">I5M27_12590</name>
</gene>
<dbReference type="Pfam" id="PF13557">
    <property type="entry name" value="Phenol_MetA_deg"/>
    <property type="match status" value="1"/>
</dbReference>
<comment type="caution">
    <text evidence="2">The sequence shown here is derived from an EMBL/GenBank/DDBJ whole genome shotgun (WGS) entry which is preliminary data.</text>
</comment>
<dbReference type="EMBL" id="JAEHFX010000006">
    <property type="protein sequence ID" value="MBK0403830.1"/>
    <property type="molecule type" value="Genomic_DNA"/>
</dbReference>
<sequence length="272" mass="30579">MKKLILALLALFTLETAFAQTETTPEYEEIETDRPGVGNAATVVPQGALQAEIGLQFQNDETNFYSDKEYLLPEVLIRYGLLNFLELRLRGQLTHRVLDLTGPALPENRFTDTGLNRVMLGTKVQFLKNQGARPDLALQADFELPAGDETLKADQVQPKLRLNFKNRLSQALSLNYNVGVEWEENFNTKTGENYKRFGLYTLGLGYKITETFQIFGEAFGELHQNDMQQSFDAGLAYKLKPNFQLDAYGGVGLSEEAPDYFVSAGVSYRLPK</sequence>
<protein>
    <submittedName>
        <fullName evidence="2">Transporter</fullName>
    </submittedName>
</protein>
<reference evidence="2 3" key="1">
    <citation type="submission" date="2020-12" db="EMBL/GenBank/DDBJ databases">
        <title>Bacterial novel species Adhaeribacter sp. BT258 isolated from soil.</title>
        <authorList>
            <person name="Jung H.-Y."/>
        </authorList>
    </citation>
    <scope>NUCLEOTIDE SEQUENCE [LARGE SCALE GENOMIC DNA]</scope>
    <source>
        <strain evidence="2 3">BT258</strain>
    </source>
</reference>
<accession>A0ABS1C3B1</accession>